<accession>A0A1R3KYR2</accession>
<evidence type="ECO:0000313" key="3">
    <source>
        <dbReference type="Proteomes" id="UP000187203"/>
    </source>
</evidence>
<dbReference type="Proteomes" id="UP000187203">
    <property type="component" value="Unassembled WGS sequence"/>
</dbReference>
<keyword evidence="3" id="KW-1185">Reference proteome</keyword>
<organism evidence="2 3">
    <name type="scientific">Corchorus olitorius</name>
    <dbReference type="NCBI Taxonomy" id="93759"/>
    <lineage>
        <taxon>Eukaryota</taxon>
        <taxon>Viridiplantae</taxon>
        <taxon>Streptophyta</taxon>
        <taxon>Embryophyta</taxon>
        <taxon>Tracheophyta</taxon>
        <taxon>Spermatophyta</taxon>
        <taxon>Magnoliopsida</taxon>
        <taxon>eudicotyledons</taxon>
        <taxon>Gunneridae</taxon>
        <taxon>Pentapetalae</taxon>
        <taxon>rosids</taxon>
        <taxon>malvids</taxon>
        <taxon>Malvales</taxon>
        <taxon>Malvaceae</taxon>
        <taxon>Grewioideae</taxon>
        <taxon>Apeibeae</taxon>
        <taxon>Corchorus</taxon>
    </lineage>
</organism>
<evidence type="ECO:0000256" key="1">
    <source>
        <dbReference type="SAM" id="MobiDB-lite"/>
    </source>
</evidence>
<sequence>REFRVSAKRRGRPWKRRNIEGKRLFDEHSSSEEEDSISMSDQEDAYGEGDNEDGEEEDDAPLINALKSSKLRSLRVAREENRASRASVSGRS</sequence>
<gene>
    <name evidence="2" type="ORF">COLO4_03377</name>
</gene>
<reference evidence="3" key="1">
    <citation type="submission" date="2013-09" db="EMBL/GenBank/DDBJ databases">
        <title>Corchorus olitorius genome sequencing.</title>
        <authorList>
            <person name="Alam M."/>
            <person name="Haque M.S."/>
            <person name="Islam M.S."/>
            <person name="Emdad E.M."/>
            <person name="Islam M.M."/>
            <person name="Ahmed B."/>
            <person name="Halim A."/>
            <person name="Hossen Q.M.M."/>
            <person name="Hossain M.Z."/>
            <person name="Ahmed R."/>
            <person name="Khan M.M."/>
            <person name="Islam R."/>
            <person name="Rashid M.M."/>
            <person name="Khan S.A."/>
            <person name="Rahman M.S."/>
            <person name="Alam M."/>
            <person name="Yahiya A.S."/>
            <person name="Khan M.S."/>
            <person name="Azam M.S."/>
            <person name="Haque T."/>
            <person name="Lashkar M.Z.H."/>
            <person name="Akhand A.I."/>
            <person name="Morshed G."/>
            <person name="Roy S."/>
            <person name="Uddin K.S."/>
            <person name="Rabeya T."/>
            <person name="Hossain A.S."/>
            <person name="Chowdhury A."/>
            <person name="Snigdha A.R."/>
            <person name="Mortoza M.S."/>
            <person name="Matin S.A."/>
            <person name="Hoque S.M.E."/>
            <person name="Islam M.K."/>
            <person name="Roy D.K."/>
            <person name="Haider R."/>
            <person name="Moosa M.M."/>
            <person name="Elias S.M."/>
            <person name="Hasan A.M."/>
            <person name="Jahan S."/>
            <person name="Shafiuddin M."/>
            <person name="Mahmood N."/>
            <person name="Shommy N.S."/>
        </authorList>
    </citation>
    <scope>NUCLEOTIDE SEQUENCE [LARGE SCALE GENOMIC DNA]</scope>
    <source>
        <strain evidence="3">cv. O-4</strain>
    </source>
</reference>
<dbReference type="AlphaFoldDB" id="A0A1R3KYR2"/>
<dbReference type="EMBL" id="AWUE01009673">
    <property type="protein sequence ID" value="OMP12236.1"/>
    <property type="molecule type" value="Genomic_DNA"/>
</dbReference>
<evidence type="ECO:0000313" key="2">
    <source>
        <dbReference type="EMBL" id="OMP12236.1"/>
    </source>
</evidence>
<dbReference type="STRING" id="93759.A0A1R3KYR2"/>
<feature type="compositionally biased region" description="Basic and acidic residues" evidence="1">
    <location>
        <begin position="17"/>
        <end position="31"/>
    </location>
</feature>
<protein>
    <submittedName>
        <fullName evidence="2">Cohesin subunit SA-1-like protein</fullName>
    </submittedName>
</protein>
<proteinExistence type="predicted"/>
<name>A0A1R3KYR2_9ROSI</name>
<comment type="caution">
    <text evidence="2">The sequence shown here is derived from an EMBL/GenBank/DDBJ whole genome shotgun (WGS) entry which is preliminary data.</text>
</comment>
<feature type="region of interest" description="Disordered" evidence="1">
    <location>
        <begin position="16"/>
        <end position="66"/>
    </location>
</feature>
<feature type="non-terminal residue" evidence="2">
    <location>
        <position position="1"/>
    </location>
</feature>
<feature type="compositionally biased region" description="Acidic residues" evidence="1">
    <location>
        <begin position="32"/>
        <end position="60"/>
    </location>
</feature>